<keyword evidence="5 7" id="KW-0472">Membrane</keyword>
<evidence type="ECO:0000259" key="8">
    <source>
        <dbReference type="PROSITE" id="PS50850"/>
    </source>
</evidence>
<evidence type="ECO:0000256" key="6">
    <source>
        <dbReference type="ARBA" id="ARBA00044504"/>
    </source>
</evidence>
<reference evidence="9" key="1">
    <citation type="submission" date="2022-07" db="EMBL/GenBank/DDBJ databases">
        <authorList>
            <person name="Macas J."/>
            <person name="Novak P."/>
            <person name="Neumann P."/>
        </authorList>
    </citation>
    <scope>NUCLEOTIDE SEQUENCE</scope>
</reference>
<gene>
    <name evidence="10" type="ORF">CEPIT_LOCUS42149</name>
    <name evidence="9" type="ORF">CEPIT_LOCUS4571</name>
</gene>
<feature type="transmembrane region" description="Helical" evidence="7">
    <location>
        <begin position="48"/>
        <end position="74"/>
    </location>
</feature>
<evidence type="ECO:0000256" key="5">
    <source>
        <dbReference type="ARBA" id="ARBA00023136"/>
    </source>
</evidence>
<feature type="transmembrane region" description="Helical" evidence="7">
    <location>
        <begin position="120"/>
        <end position="139"/>
    </location>
</feature>
<proteinExistence type="inferred from homology"/>
<feature type="transmembrane region" description="Helical" evidence="7">
    <location>
        <begin position="219"/>
        <end position="242"/>
    </location>
</feature>
<feature type="transmembrane region" description="Helical" evidence="7">
    <location>
        <begin position="468"/>
        <end position="486"/>
    </location>
</feature>
<dbReference type="SUPFAM" id="SSF103473">
    <property type="entry name" value="MFS general substrate transporter"/>
    <property type="match status" value="1"/>
</dbReference>
<feature type="transmembrane region" description="Helical" evidence="7">
    <location>
        <begin position="424"/>
        <end position="448"/>
    </location>
</feature>
<dbReference type="InterPro" id="IPR036259">
    <property type="entry name" value="MFS_trans_sf"/>
</dbReference>
<dbReference type="PANTHER" id="PTHR23504">
    <property type="entry name" value="MAJOR FACILITATOR SUPERFAMILY DOMAIN-CONTAINING PROTEIN 10"/>
    <property type="match status" value="1"/>
</dbReference>
<dbReference type="InterPro" id="IPR011701">
    <property type="entry name" value="MFS"/>
</dbReference>
<keyword evidence="2" id="KW-0813">Transport</keyword>
<dbReference type="GO" id="GO:0009705">
    <property type="term" value="C:plant-type vacuole membrane"/>
    <property type="evidence" value="ECO:0007669"/>
    <property type="project" value="TreeGrafter"/>
</dbReference>
<dbReference type="EMBL" id="CAMAPF010001073">
    <property type="protein sequence ID" value="CAH9145349.1"/>
    <property type="molecule type" value="Genomic_DNA"/>
</dbReference>
<organism evidence="9 11">
    <name type="scientific">Cuscuta epithymum</name>
    <dbReference type="NCBI Taxonomy" id="186058"/>
    <lineage>
        <taxon>Eukaryota</taxon>
        <taxon>Viridiplantae</taxon>
        <taxon>Streptophyta</taxon>
        <taxon>Embryophyta</taxon>
        <taxon>Tracheophyta</taxon>
        <taxon>Spermatophyta</taxon>
        <taxon>Magnoliopsida</taxon>
        <taxon>eudicotyledons</taxon>
        <taxon>Gunneridae</taxon>
        <taxon>Pentapetalae</taxon>
        <taxon>asterids</taxon>
        <taxon>lamiids</taxon>
        <taxon>Solanales</taxon>
        <taxon>Convolvulaceae</taxon>
        <taxon>Cuscuteae</taxon>
        <taxon>Cuscuta</taxon>
        <taxon>Cuscuta subgen. Cuscuta</taxon>
    </lineage>
</organism>
<feature type="transmembrane region" description="Helical" evidence="7">
    <location>
        <begin position="145"/>
        <end position="164"/>
    </location>
</feature>
<dbReference type="PROSITE" id="PS50850">
    <property type="entry name" value="MFS"/>
    <property type="match status" value="1"/>
</dbReference>
<dbReference type="EMBL" id="CAMAPF010000024">
    <property type="protein sequence ID" value="CAH9073335.1"/>
    <property type="molecule type" value="Genomic_DNA"/>
</dbReference>
<keyword evidence="11" id="KW-1185">Reference proteome</keyword>
<evidence type="ECO:0000313" key="10">
    <source>
        <dbReference type="EMBL" id="CAH9145349.1"/>
    </source>
</evidence>
<evidence type="ECO:0000313" key="11">
    <source>
        <dbReference type="Proteomes" id="UP001152523"/>
    </source>
</evidence>
<feature type="transmembrane region" description="Helical" evidence="7">
    <location>
        <begin position="176"/>
        <end position="199"/>
    </location>
</feature>
<dbReference type="Gene3D" id="1.20.1250.20">
    <property type="entry name" value="MFS general substrate transporter like domains"/>
    <property type="match status" value="1"/>
</dbReference>
<comment type="caution">
    <text evidence="9">The sequence shown here is derived from an EMBL/GenBank/DDBJ whole genome shotgun (WGS) entry which is preliminary data.</text>
</comment>
<dbReference type="Pfam" id="PF07690">
    <property type="entry name" value="MFS_1"/>
    <property type="match status" value="1"/>
</dbReference>
<keyword evidence="3 7" id="KW-0812">Transmembrane</keyword>
<feature type="transmembrane region" description="Helical" evidence="7">
    <location>
        <begin position="330"/>
        <end position="352"/>
    </location>
</feature>
<keyword evidence="4 7" id="KW-1133">Transmembrane helix</keyword>
<feature type="transmembrane region" description="Helical" evidence="7">
    <location>
        <begin position="89"/>
        <end position="108"/>
    </location>
</feature>
<feature type="transmembrane region" description="Helical" evidence="7">
    <location>
        <begin position="364"/>
        <end position="383"/>
    </location>
</feature>
<comment type="similarity">
    <text evidence="6">Belongs to the major facilitator superfamily. Phosphate:H(+) symporter (TC 2.A.1.9) family.</text>
</comment>
<name>A0AAV0CFA3_9ASTE</name>
<comment type="subcellular location">
    <subcellularLocation>
        <location evidence="1">Membrane</location>
        <topology evidence="1">Multi-pass membrane protein</topology>
    </subcellularLocation>
</comment>
<dbReference type="PANTHER" id="PTHR23504:SF114">
    <property type="entry name" value="PROTEIN ZINC INDUCED FACILITATOR-LIKE 1"/>
    <property type="match status" value="1"/>
</dbReference>
<sequence length="496" mass="54482">MGSEQGSEDQCFKEPLLEEKEEKGYYENCPGCKMEQQKHLQRGVPIKMLITLWTIVFCTALPISSIFPFLYFMIRDFHVAETEEDIGCYAGYVGSAFMLGRAATSLFWGLIADRYGRKPVIIFSTISVVIFNTLFGFSSNFWMAIISRFLLGSLNGLLGPIKAYAAEVFPKQYQSLGLSTVSTASGIGLIIGPAIGGFLAQPAEKYPSLFSGNSLFGRFPYLLPCLCISVLAFIVTVFTFCLPETMHRHDSTDPSSGHHSYKALEAASQVASEENISTSKKSILRNWPLMSSIIVYCVFSLQEMAYTQIFSLWSESPRRLGGLNYSSDDVAMVLAISGSSVLIFHLFVYPFVERTVGSVVVSRLAGIVAILVLTSHPYIAMLSGSILTYALNCVSLLMNILMVSIVTGLVILQNNAVDQDQRGVANGIAMTAMSVFKALGPAGAGTLFSWSEKRQDATFLPGNQMTFFALNVINGMGVLLTFKPFLVERYTYQAKL</sequence>
<feature type="transmembrane region" description="Helical" evidence="7">
    <location>
        <begin position="389"/>
        <end position="412"/>
    </location>
</feature>
<dbReference type="GO" id="GO:0005886">
    <property type="term" value="C:plasma membrane"/>
    <property type="evidence" value="ECO:0007669"/>
    <property type="project" value="TreeGrafter"/>
</dbReference>
<dbReference type="InterPro" id="IPR020846">
    <property type="entry name" value="MFS_dom"/>
</dbReference>
<accession>A0AAV0CFA3</accession>
<dbReference type="Proteomes" id="UP001152523">
    <property type="component" value="Unassembled WGS sequence"/>
</dbReference>
<feature type="transmembrane region" description="Helical" evidence="7">
    <location>
        <begin position="289"/>
        <end position="310"/>
    </location>
</feature>
<dbReference type="GO" id="GO:0022821">
    <property type="term" value="F:solute:potassium antiporter activity"/>
    <property type="evidence" value="ECO:0007669"/>
    <property type="project" value="TreeGrafter"/>
</dbReference>
<dbReference type="CDD" id="cd17330">
    <property type="entry name" value="MFS_SLC46_TetA_like"/>
    <property type="match status" value="1"/>
</dbReference>
<dbReference type="AlphaFoldDB" id="A0AAV0CFA3"/>
<protein>
    <recommendedName>
        <fullName evidence="8">Major facilitator superfamily (MFS) profile domain-containing protein</fullName>
    </recommendedName>
</protein>
<evidence type="ECO:0000256" key="4">
    <source>
        <dbReference type="ARBA" id="ARBA00022989"/>
    </source>
</evidence>
<evidence type="ECO:0000256" key="7">
    <source>
        <dbReference type="SAM" id="Phobius"/>
    </source>
</evidence>
<evidence type="ECO:0000256" key="2">
    <source>
        <dbReference type="ARBA" id="ARBA00022448"/>
    </source>
</evidence>
<evidence type="ECO:0000256" key="1">
    <source>
        <dbReference type="ARBA" id="ARBA00004141"/>
    </source>
</evidence>
<evidence type="ECO:0000313" key="9">
    <source>
        <dbReference type="EMBL" id="CAH9073335.1"/>
    </source>
</evidence>
<evidence type="ECO:0000256" key="3">
    <source>
        <dbReference type="ARBA" id="ARBA00022692"/>
    </source>
</evidence>
<feature type="domain" description="Major facilitator superfamily (MFS) profile" evidence="8">
    <location>
        <begin position="48"/>
        <end position="489"/>
    </location>
</feature>
<dbReference type="GO" id="GO:0090333">
    <property type="term" value="P:regulation of stomatal closure"/>
    <property type="evidence" value="ECO:0007669"/>
    <property type="project" value="TreeGrafter"/>
</dbReference>